<dbReference type="EMBL" id="FXSZ01000003">
    <property type="protein sequence ID" value="SMO56226.1"/>
    <property type="molecule type" value="Genomic_DNA"/>
</dbReference>
<dbReference type="AlphaFoldDB" id="A0A521CA01"/>
<name>A0A521CA01_9SPHI</name>
<dbReference type="OrthoDB" id="1132102at2"/>
<keyword evidence="2" id="KW-1185">Reference proteome</keyword>
<evidence type="ECO:0000313" key="1">
    <source>
        <dbReference type="EMBL" id="SMO56226.1"/>
    </source>
</evidence>
<keyword evidence="1" id="KW-0808">Transferase</keyword>
<proteinExistence type="predicted"/>
<organism evidence="1 2">
    <name type="scientific">Solitalea koreensis</name>
    <dbReference type="NCBI Taxonomy" id="543615"/>
    <lineage>
        <taxon>Bacteria</taxon>
        <taxon>Pseudomonadati</taxon>
        <taxon>Bacteroidota</taxon>
        <taxon>Sphingobacteriia</taxon>
        <taxon>Sphingobacteriales</taxon>
        <taxon>Sphingobacteriaceae</taxon>
        <taxon>Solitalea</taxon>
    </lineage>
</organism>
<sequence length="193" mass="21494">MSSHHIVRDRQEPALLVLSLEGFNEEYLGQLLEWSPLVFSVLAEAEKLHVMGIKIDSVFVEKDDVSPLNSFQEHTELVKLSHLNVPNTIQFLINEGFPAINIIGSVETLSLLLPFTRIIDLVLFTAATKWFPVNNVLEKWYRKGEDLVVFSGEGSSIKLSNSASVGNNRFVTLCEGIVTIEAGNKPIFVGENL</sequence>
<protein>
    <submittedName>
        <fullName evidence="1">Thiamine pyrophosphokinase</fullName>
    </submittedName>
</protein>
<dbReference type="RefSeq" id="WP_142602782.1">
    <property type="nucleotide sequence ID" value="NZ_FXSZ01000003.1"/>
</dbReference>
<keyword evidence="1" id="KW-0418">Kinase</keyword>
<gene>
    <name evidence="1" type="ORF">SAMN06265350_103335</name>
</gene>
<reference evidence="1 2" key="1">
    <citation type="submission" date="2017-05" db="EMBL/GenBank/DDBJ databases">
        <authorList>
            <person name="Varghese N."/>
            <person name="Submissions S."/>
        </authorList>
    </citation>
    <scope>NUCLEOTIDE SEQUENCE [LARGE SCALE GENOMIC DNA]</scope>
    <source>
        <strain evidence="1 2">DSM 21342</strain>
    </source>
</reference>
<evidence type="ECO:0000313" key="2">
    <source>
        <dbReference type="Proteomes" id="UP000315971"/>
    </source>
</evidence>
<dbReference type="GO" id="GO:0016301">
    <property type="term" value="F:kinase activity"/>
    <property type="evidence" value="ECO:0007669"/>
    <property type="project" value="UniProtKB-KW"/>
</dbReference>
<accession>A0A521CA01</accession>
<dbReference type="Proteomes" id="UP000315971">
    <property type="component" value="Unassembled WGS sequence"/>
</dbReference>